<evidence type="ECO:0000313" key="6">
    <source>
        <dbReference type="EMBL" id="EEZ93247.1"/>
    </source>
</evidence>
<dbReference type="PANTHER" id="PTHR11353">
    <property type="entry name" value="CHAPERONIN"/>
    <property type="match status" value="1"/>
</dbReference>
<dbReference type="Gene3D" id="1.10.560.10">
    <property type="entry name" value="GroEL-like equatorial domain"/>
    <property type="match status" value="1"/>
</dbReference>
<dbReference type="InterPro" id="IPR053374">
    <property type="entry name" value="TCP-1_chaperonin"/>
</dbReference>
<dbReference type="PROSITE" id="PS00995">
    <property type="entry name" value="TCP1_3"/>
    <property type="match status" value="1"/>
</dbReference>
<evidence type="ECO:0000256" key="5">
    <source>
        <dbReference type="RuleBase" id="RU004187"/>
    </source>
</evidence>
<dbReference type="EMBL" id="GG730040">
    <property type="protein sequence ID" value="EEZ93247.1"/>
    <property type="molecule type" value="Genomic_DNA"/>
</dbReference>
<evidence type="ECO:0000256" key="2">
    <source>
        <dbReference type="ARBA" id="ARBA00022741"/>
    </source>
</evidence>
<name>D2EEM9_PARA4</name>
<keyword evidence="2 5" id="KW-0547">Nucleotide-binding</keyword>
<dbReference type="GO" id="GO:0016887">
    <property type="term" value="F:ATP hydrolysis activity"/>
    <property type="evidence" value="ECO:0007669"/>
    <property type="project" value="InterPro"/>
</dbReference>
<accession>D2EEM9</accession>
<dbReference type="SUPFAM" id="SSF52029">
    <property type="entry name" value="GroEL apical domain-like"/>
    <property type="match status" value="1"/>
</dbReference>
<gene>
    <name evidence="6" type="ORF">BJBARM4_0177</name>
</gene>
<dbReference type="SUPFAM" id="SSF48592">
    <property type="entry name" value="GroEL equatorial domain-like"/>
    <property type="match status" value="1"/>
</dbReference>
<dbReference type="Gene3D" id="3.50.7.10">
    <property type="entry name" value="GroEL"/>
    <property type="match status" value="1"/>
</dbReference>
<dbReference type="NCBIfam" id="TIGR02339">
    <property type="entry name" value="thermosome_arch"/>
    <property type="match status" value="1"/>
</dbReference>
<evidence type="ECO:0000313" key="7">
    <source>
        <dbReference type="Proteomes" id="UP000009375"/>
    </source>
</evidence>
<dbReference type="InterPro" id="IPR054827">
    <property type="entry name" value="thermosome_alpha"/>
</dbReference>
<dbReference type="PROSITE" id="PS00750">
    <property type="entry name" value="TCP1_1"/>
    <property type="match status" value="1"/>
</dbReference>
<dbReference type="InterPro" id="IPR027409">
    <property type="entry name" value="GroEL-like_apical_dom_sf"/>
</dbReference>
<dbReference type="PROSITE" id="PS00751">
    <property type="entry name" value="TCP1_2"/>
    <property type="match status" value="1"/>
</dbReference>
<proteinExistence type="inferred from homology"/>
<evidence type="ECO:0000256" key="3">
    <source>
        <dbReference type="ARBA" id="ARBA00022840"/>
    </source>
</evidence>
<comment type="similarity">
    <text evidence="1 5">Belongs to the TCP-1 chaperonin family.</text>
</comment>
<dbReference type="InterPro" id="IPR017998">
    <property type="entry name" value="Chaperone_TCP-1"/>
</dbReference>
<dbReference type="InterPro" id="IPR002194">
    <property type="entry name" value="Chaperonin_TCP-1_CS"/>
</dbReference>
<evidence type="ECO:0000256" key="1">
    <source>
        <dbReference type="ARBA" id="ARBA00008020"/>
    </source>
</evidence>
<keyword evidence="3 5" id="KW-0067">ATP-binding</keyword>
<dbReference type="GO" id="GO:0005524">
    <property type="term" value="F:ATP binding"/>
    <property type="evidence" value="ECO:0007669"/>
    <property type="project" value="UniProtKB-KW"/>
</dbReference>
<dbReference type="InterPro" id="IPR002423">
    <property type="entry name" value="Cpn60/GroEL/TCP-1"/>
</dbReference>
<keyword evidence="4 5" id="KW-0143">Chaperone</keyword>
<dbReference type="Gene3D" id="3.30.260.10">
    <property type="entry name" value="TCP-1-like chaperonin intermediate domain"/>
    <property type="match status" value="1"/>
</dbReference>
<dbReference type="SUPFAM" id="SSF54849">
    <property type="entry name" value="GroEL-intermediate domain like"/>
    <property type="match status" value="1"/>
</dbReference>
<dbReference type="PRINTS" id="PR00304">
    <property type="entry name" value="TCOMPLEXTCP1"/>
</dbReference>
<dbReference type="Pfam" id="PF00118">
    <property type="entry name" value="Cpn60_TCP1"/>
    <property type="match status" value="1"/>
</dbReference>
<organism evidence="6 7">
    <name type="scientific">Candidatus Parvarchaeum acidiphilum ARMAN-4</name>
    <dbReference type="NCBI Taxonomy" id="662760"/>
    <lineage>
        <taxon>Archaea</taxon>
        <taxon>Candidatus Parvarchaeota</taxon>
        <taxon>Candidatus Parvarchaeum</taxon>
    </lineage>
</organism>
<evidence type="ECO:0000256" key="4">
    <source>
        <dbReference type="ARBA" id="ARBA00023186"/>
    </source>
</evidence>
<dbReference type="NCBIfam" id="NF041082">
    <property type="entry name" value="thermosome_alpha"/>
    <property type="match status" value="1"/>
</dbReference>
<dbReference type="AlphaFoldDB" id="D2EEM9"/>
<reference evidence="6 7" key="1">
    <citation type="journal article" date="2010" name="Proc. Natl. Acad. Sci. U.S.A.">
        <title>Enigmatic, ultrasmall, uncultivated Archaea.</title>
        <authorList>
            <person name="Baker B.J."/>
            <person name="Comolli L.R."/>
            <person name="Dick G.J."/>
            <person name="Hauser L.J."/>
            <person name="Hyatt D."/>
            <person name="Dill B.D."/>
            <person name="Land M.L."/>
            <person name="Verberkmoes N.C."/>
            <person name="Hettich R.L."/>
            <person name="Banfield J.F."/>
        </authorList>
    </citation>
    <scope>NUCLEOTIDE SEQUENCE [LARGE SCALE GENOMIC DNA]</scope>
</reference>
<sequence length="546" mass="58564">MAEGIQPIFILPEGYNRTSGKDAQRNNIAAAKAVANAVKSTLGPRGMDKMLVDNIGDITITNDGVTVLKSMEIENPAAKMIVEVAKTQEEEVGDGTTTAVIIAGELLKNAEVLLDQSIHPTLVARGYRLAANKVQEILDKLKLHLDINNKEELSRIVKTAIVGKSTGADSHIVSLIVDAVQHVKSMSGKSDTLDLDDIKVEKKVGGGLLDSRLIKGVIIDKEKVHPDMPDEIKNAKVALLNLALEIEKTNIDAQIRIEKPEQLQAFLDEEENMLKEMVEKIKATGANVVIVQKGIDDTAQHFLSKAGILAFRRVSENDIKKIGKATGAKVVATLDELGSESLGEAGLVHVEKLAGETLALIEECKNPKAVTILVRGGTEHVVDEIQRAIDDSLGDLRSVIEDGGSIVAGGGSAELEVSKNLRDFATGLEGREQLAVNSFADALEVVPKTLAENAGLDPIDILVELRAEHQKGKTWAGVNLLDVYKPQVSDMYKEGVIEPLRTKKQAIKSASEVAVMILRIDDIIAAGKSANQQPQMPPGGMGGYGD</sequence>
<dbReference type="InterPro" id="IPR012714">
    <property type="entry name" value="Thermosome_arc"/>
</dbReference>
<dbReference type="InterPro" id="IPR027413">
    <property type="entry name" value="GROEL-like_equatorial_sf"/>
</dbReference>
<dbReference type="Proteomes" id="UP000009375">
    <property type="component" value="Unassembled WGS sequence"/>
</dbReference>
<dbReference type="InterPro" id="IPR027410">
    <property type="entry name" value="TCP-1-like_intermed_sf"/>
</dbReference>
<protein>
    <submittedName>
        <fullName evidence="6">Thermosome</fullName>
    </submittedName>
</protein>
<dbReference type="CDD" id="cd03343">
    <property type="entry name" value="cpn60"/>
    <property type="match status" value="1"/>
</dbReference>
<dbReference type="NCBIfam" id="NF041083">
    <property type="entry name" value="thermosome_beta"/>
    <property type="match status" value="1"/>
</dbReference>
<dbReference type="GO" id="GO:0140662">
    <property type="term" value="F:ATP-dependent protein folding chaperone"/>
    <property type="evidence" value="ECO:0007669"/>
    <property type="project" value="InterPro"/>
</dbReference>
<dbReference type="GO" id="GO:0051082">
    <property type="term" value="F:unfolded protein binding"/>
    <property type="evidence" value="ECO:0007669"/>
    <property type="project" value="InterPro"/>
</dbReference>